<dbReference type="PANTHER" id="PTHR10151:SF120">
    <property type="entry name" value="BIS(5'-ADENOSYL)-TRIPHOSPHATASE"/>
    <property type="match status" value="1"/>
</dbReference>
<accession>A0ABP6ZUI5</accession>
<sequence>MLAISVDALNPDAITRLGPAGTPTLHRLIREGATTLNARSEQELTITLPNHTGMFTGRRVSAKHGGHGVTFNVDNGTTVHRAAGAYVASVFDVVHDRGGSTALYSGKKKFAFFARSWNTAGAPDRIGRDDGRRKIDTVVLDTDNARLVRALDRRLVSAPPQFTFLHLSLPDVAGHAHGFMGKDYLAAVRQTDRLLGQVIATIDERPTLRRHTVVVLTADHGGLGASHDDPTKIADYRIPLVVWGSGVAANDLYRLNPGFVDPGRSRPGYAGPQPIRNGDVANLATGLLGLPAVPGSQLDRGQSLVVGR</sequence>
<keyword evidence="2" id="KW-1185">Reference proteome</keyword>
<protein>
    <recommendedName>
        <fullName evidence="3">Type I phosphodiesterase / nucleotide pyrophosphatase</fullName>
    </recommendedName>
</protein>
<dbReference type="SUPFAM" id="SSF53649">
    <property type="entry name" value="Alkaline phosphatase-like"/>
    <property type="match status" value="1"/>
</dbReference>
<evidence type="ECO:0000313" key="2">
    <source>
        <dbReference type="Proteomes" id="UP001501490"/>
    </source>
</evidence>
<proteinExistence type="predicted"/>
<dbReference type="PANTHER" id="PTHR10151">
    <property type="entry name" value="ECTONUCLEOTIDE PYROPHOSPHATASE/PHOSPHODIESTERASE"/>
    <property type="match status" value="1"/>
</dbReference>
<dbReference type="Gene3D" id="3.40.720.10">
    <property type="entry name" value="Alkaline Phosphatase, subunit A"/>
    <property type="match status" value="1"/>
</dbReference>
<comment type="caution">
    <text evidence="1">The sequence shown here is derived from an EMBL/GenBank/DDBJ whole genome shotgun (WGS) entry which is preliminary data.</text>
</comment>
<evidence type="ECO:0000313" key="1">
    <source>
        <dbReference type="EMBL" id="GAA3617265.1"/>
    </source>
</evidence>
<dbReference type="InterPro" id="IPR017850">
    <property type="entry name" value="Alkaline_phosphatase_core_sf"/>
</dbReference>
<gene>
    <name evidence="1" type="ORF">GCM10022236_19230</name>
</gene>
<evidence type="ECO:0008006" key="3">
    <source>
        <dbReference type="Google" id="ProtNLM"/>
    </source>
</evidence>
<dbReference type="Pfam" id="PF01663">
    <property type="entry name" value="Phosphodiest"/>
    <property type="match status" value="1"/>
</dbReference>
<organism evidence="1 2">
    <name type="scientific">Microlunatus ginsengisoli</name>
    <dbReference type="NCBI Taxonomy" id="363863"/>
    <lineage>
        <taxon>Bacteria</taxon>
        <taxon>Bacillati</taxon>
        <taxon>Actinomycetota</taxon>
        <taxon>Actinomycetes</taxon>
        <taxon>Propionibacteriales</taxon>
        <taxon>Propionibacteriaceae</taxon>
        <taxon>Microlunatus</taxon>
    </lineage>
</organism>
<dbReference type="Proteomes" id="UP001501490">
    <property type="component" value="Unassembled WGS sequence"/>
</dbReference>
<dbReference type="InterPro" id="IPR002591">
    <property type="entry name" value="Phosphodiest/P_Trfase"/>
</dbReference>
<reference evidence="2" key="1">
    <citation type="journal article" date="2019" name="Int. J. Syst. Evol. Microbiol.">
        <title>The Global Catalogue of Microorganisms (GCM) 10K type strain sequencing project: providing services to taxonomists for standard genome sequencing and annotation.</title>
        <authorList>
            <consortium name="The Broad Institute Genomics Platform"/>
            <consortium name="The Broad Institute Genome Sequencing Center for Infectious Disease"/>
            <person name="Wu L."/>
            <person name="Ma J."/>
        </authorList>
    </citation>
    <scope>NUCLEOTIDE SEQUENCE [LARGE SCALE GENOMIC DNA]</scope>
    <source>
        <strain evidence="2">JCM 16929</strain>
    </source>
</reference>
<dbReference type="EMBL" id="BAABAB010000014">
    <property type="protein sequence ID" value="GAA3617265.1"/>
    <property type="molecule type" value="Genomic_DNA"/>
</dbReference>
<name>A0ABP6ZUI5_9ACTN</name>